<dbReference type="InterPro" id="IPR008983">
    <property type="entry name" value="Tumour_necrosis_fac-like_dom"/>
</dbReference>
<evidence type="ECO:0000313" key="2">
    <source>
        <dbReference type="Proteomes" id="UP000182110"/>
    </source>
</evidence>
<comment type="caution">
    <text evidence="1">The sequence shown here is derived from an EMBL/GenBank/DDBJ whole genome shotgun (WGS) entry which is preliminary data.</text>
</comment>
<accession>A0AAN2PF74</accession>
<dbReference type="Gene3D" id="2.60.120.40">
    <property type="match status" value="1"/>
</dbReference>
<dbReference type="EMBL" id="CCXW01000001">
    <property type="protein sequence ID" value="CEG31485.1"/>
    <property type="molecule type" value="Genomic_DNA"/>
</dbReference>
<dbReference type="AlphaFoldDB" id="A0AAN2PF74"/>
<organism evidence="1 2">
    <name type="scientific">Peribacillus simplex</name>
    <dbReference type="NCBI Taxonomy" id="1478"/>
    <lineage>
        <taxon>Bacteria</taxon>
        <taxon>Bacillati</taxon>
        <taxon>Bacillota</taxon>
        <taxon>Bacilli</taxon>
        <taxon>Bacillales</taxon>
        <taxon>Bacillaceae</taxon>
        <taxon>Peribacillus</taxon>
    </lineage>
</organism>
<proteinExistence type="predicted"/>
<gene>
    <name evidence="1" type="ORF">BN1180_01629</name>
</gene>
<evidence type="ECO:0000313" key="1">
    <source>
        <dbReference type="EMBL" id="CEG31485.1"/>
    </source>
</evidence>
<sequence length="296" mass="33957">MIKIKNYNPVYVVSTKVLQCEINKKCDQKQPDCQCCQKKHDDCQCCQKKHDDSQCCQKKHDDSQCCQKKHNDCICDEKKHDDCHLCHKKHNDCQCDLKNNLVRASAFRANKSTTQRYEAAVTPFVKVLYQTEQFDLANEYNPHISTFIPTENGIYEINAKASFCPSKSKKDNSSKHKEDHYKCDYCKKDHCKCDYCKKDHCKCDYYKKRKSSKDKKKHSSKEEYVASISINVNGDVLDIENGFFDKSRTIGLSVTTILQLQAGDRVEVIFSAGAKGEILAGAPLTNFQAVRFPSPM</sequence>
<reference evidence="1 2" key="1">
    <citation type="journal article" date="2014" name="Genome Announc.">
        <title>Genome Sequence of Bacillus simplex Strain P558, Isolated from a Human Fecal Sample.</title>
        <authorList>
            <person name="Croce O."/>
            <person name="Hugon P."/>
            <person name="Lagier J.C."/>
            <person name="Bibi F."/>
            <person name="Robert C."/>
            <person name="Azhar E.I."/>
            <person name="Raoult D."/>
            <person name="Fournier P.E."/>
        </authorList>
    </citation>
    <scope>NUCLEOTIDE SEQUENCE [LARGE SCALE GENOMIC DNA]</scope>
    <source>
        <strain evidence="1 2">P558</strain>
    </source>
</reference>
<protein>
    <submittedName>
        <fullName evidence="1">Complement component C1q domain-containing protein</fullName>
    </submittedName>
</protein>
<name>A0AAN2PF74_9BACI</name>
<keyword evidence="2" id="KW-1185">Reference proteome</keyword>
<dbReference type="SUPFAM" id="SSF49842">
    <property type="entry name" value="TNF-like"/>
    <property type="match status" value="1"/>
</dbReference>
<dbReference type="Proteomes" id="UP000182110">
    <property type="component" value="Unassembled WGS sequence"/>
</dbReference>